<keyword evidence="3" id="KW-1185">Reference proteome</keyword>
<comment type="caution">
    <text evidence="2">The sequence shown here is derived from an EMBL/GenBank/DDBJ whole genome shotgun (WGS) entry which is preliminary data.</text>
</comment>
<dbReference type="Proteomes" id="UP000552097">
    <property type="component" value="Unassembled WGS sequence"/>
</dbReference>
<sequence length="249" mass="26578">MTRSKTSRRGSVVALACTALIGFASVVAQPASADPASDPLPTFDFADCPSIPAGADPGLWRCEVLMSSGTFRFGDLPEQPTGAMRMTFAEGQLDGKFAQVFGALRADPTPVPGGLLGIPATDAHNPKLRLDLRIEYAGYSDFLSVGDRMGEQHLKLRVISPLLPGTCAIGSDDDPIKFKPVRIGRPEVISTDPQVLKFTIEDKEFAVPEARGCGGLDRLVNRRFGLPAPAGANRMTFTTLVGLKSYTQL</sequence>
<reference evidence="2 3" key="1">
    <citation type="submission" date="2020-08" db="EMBL/GenBank/DDBJ databases">
        <title>Sequencing the genomes of 1000 actinobacteria strains.</title>
        <authorList>
            <person name="Klenk H.-P."/>
        </authorList>
    </citation>
    <scope>NUCLEOTIDE SEQUENCE [LARGE SCALE GENOMIC DNA]</scope>
    <source>
        <strain evidence="2 3">DSM 45486</strain>
    </source>
</reference>
<dbReference type="AlphaFoldDB" id="A0A7W9HGH1"/>
<dbReference type="RefSeq" id="WP_184917518.1">
    <property type="nucleotide sequence ID" value="NZ_JACHMO010000001.1"/>
</dbReference>
<accession>A0A7W9HGH1</accession>
<evidence type="ECO:0000313" key="2">
    <source>
        <dbReference type="EMBL" id="MBB5801549.1"/>
    </source>
</evidence>
<proteinExistence type="predicted"/>
<feature type="signal peptide" evidence="1">
    <location>
        <begin position="1"/>
        <end position="33"/>
    </location>
</feature>
<evidence type="ECO:0008006" key="4">
    <source>
        <dbReference type="Google" id="ProtNLM"/>
    </source>
</evidence>
<protein>
    <recommendedName>
        <fullName evidence="4">Secreted protein</fullName>
    </recommendedName>
</protein>
<keyword evidence="1" id="KW-0732">Signal</keyword>
<organism evidence="2 3">
    <name type="scientific">Saccharothrix ecbatanensis</name>
    <dbReference type="NCBI Taxonomy" id="1105145"/>
    <lineage>
        <taxon>Bacteria</taxon>
        <taxon>Bacillati</taxon>
        <taxon>Actinomycetota</taxon>
        <taxon>Actinomycetes</taxon>
        <taxon>Pseudonocardiales</taxon>
        <taxon>Pseudonocardiaceae</taxon>
        <taxon>Saccharothrix</taxon>
    </lineage>
</organism>
<name>A0A7W9HGH1_9PSEU</name>
<dbReference type="EMBL" id="JACHMO010000001">
    <property type="protein sequence ID" value="MBB5801549.1"/>
    <property type="molecule type" value="Genomic_DNA"/>
</dbReference>
<evidence type="ECO:0000313" key="3">
    <source>
        <dbReference type="Proteomes" id="UP000552097"/>
    </source>
</evidence>
<feature type="chain" id="PRO_5030820853" description="Secreted protein" evidence="1">
    <location>
        <begin position="34"/>
        <end position="249"/>
    </location>
</feature>
<gene>
    <name evidence="2" type="ORF">F4560_001317</name>
</gene>
<evidence type="ECO:0000256" key="1">
    <source>
        <dbReference type="SAM" id="SignalP"/>
    </source>
</evidence>